<proteinExistence type="predicted"/>
<dbReference type="Proteomes" id="UP001558613">
    <property type="component" value="Unassembled WGS sequence"/>
</dbReference>
<organism evidence="2 3">
    <name type="scientific">Cirrhinus molitorella</name>
    <name type="common">mud carp</name>
    <dbReference type="NCBI Taxonomy" id="172907"/>
    <lineage>
        <taxon>Eukaryota</taxon>
        <taxon>Metazoa</taxon>
        <taxon>Chordata</taxon>
        <taxon>Craniata</taxon>
        <taxon>Vertebrata</taxon>
        <taxon>Euteleostomi</taxon>
        <taxon>Actinopterygii</taxon>
        <taxon>Neopterygii</taxon>
        <taxon>Teleostei</taxon>
        <taxon>Ostariophysi</taxon>
        <taxon>Cypriniformes</taxon>
        <taxon>Cyprinidae</taxon>
        <taxon>Labeoninae</taxon>
        <taxon>Labeonini</taxon>
        <taxon>Cirrhinus</taxon>
    </lineage>
</organism>
<name>A0ABR3MRN0_9TELE</name>
<feature type="compositionally biased region" description="Basic and acidic residues" evidence="1">
    <location>
        <begin position="54"/>
        <end position="67"/>
    </location>
</feature>
<evidence type="ECO:0000313" key="2">
    <source>
        <dbReference type="EMBL" id="KAL1267275.1"/>
    </source>
</evidence>
<comment type="caution">
    <text evidence="2">The sequence shown here is derived from an EMBL/GenBank/DDBJ whole genome shotgun (WGS) entry which is preliminary data.</text>
</comment>
<sequence>MHCTHTQRESCTCAARPSLHADPPAFPWMKLRFLSANGETVRNATERSSSGRRQHTDRQKVAKEVKQSKRTMQWLTGAASPDSLCCDWPTHQPIRDLSDL</sequence>
<protein>
    <submittedName>
        <fullName evidence="2">Uncharacterized protein</fullName>
    </submittedName>
</protein>
<dbReference type="EMBL" id="JAYMGO010000009">
    <property type="protein sequence ID" value="KAL1267275.1"/>
    <property type="molecule type" value="Genomic_DNA"/>
</dbReference>
<keyword evidence="3" id="KW-1185">Reference proteome</keyword>
<reference evidence="2 3" key="1">
    <citation type="submission" date="2023-09" db="EMBL/GenBank/DDBJ databases">
        <authorList>
            <person name="Wang M."/>
        </authorList>
    </citation>
    <scope>NUCLEOTIDE SEQUENCE [LARGE SCALE GENOMIC DNA]</scope>
    <source>
        <strain evidence="2">GT-2023</strain>
        <tissue evidence="2">Liver</tissue>
    </source>
</reference>
<feature type="region of interest" description="Disordered" evidence="1">
    <location>
        <begin position="41"/>
        <end position="69"/>
    </location>
</feature>
<gene>
    <name evidence="2" type="ORF">QQF64_032638</name>
</gene>
<evidence type="ECO:0000256" key="1">
    <source>
        <dbReference type="SAM" id="MobiDB-lite"/>
    </source>
</evidence>
<evidence type="ECO:0000313" key="3">
    <source>
        <dbReference type="Proteomes" id="UP001558613"/>
    </source>
</evidence>
<accession>A0ABR3MRN0</accession>